<feature type="compositionally biased region" description="Basic residues" evidence="1">
    <location>
        <begin position="1"/>
        <end position="10"/>
    </location>
</feature>
<dbReference type="EMBL" id="CM029040">
    <property type="protein sequence ID" value="KAG2636214.1"/>
    <property type="molecule type" value="Genomic_DNA"/>
</dbReference>
<gene>
    <name evidence="2" type="ORF">PVAP13_2NG434800</name>
</gene>
<dbReference type="PANTHER" id="PTHR18868">
    <property type="entry name" value="OS07G0665300 PROTEIN-RELATED"/>
    <property type="match status" value="1"/>
</dbReference>
<dbReference type="SUPFAM" id="SSF50494">
    <property type="entry name" value="Trypsin-like serine proteases"/>
    <property type="match status" value="1"/>
</dbReference>
<keyword evidence="3" id="KW-1185">Reference proteome</keyword>
<accession>A0A8T0VSK8</accession>
<sequence length="490" mass="55200">MTAKDRKNKRGASGPQRTLRTRKQRTTSRSKLQLSGGSDGPKRSFPKGTSRRIRKMWKLQESLAAIADFHKKRCAIEEERFGRFPDRDVPKISFKEKPFGFEAARGQELCRSSVVSLALFDGDCAEENMLFACSGIALPHGKSILDLTRFVTSACLVREFNDKRNRDDKLRAALGGPLVGIDERFHGMIVDLCHDGFEDRKCAKFLSLKSLYERLELFQILNPKELHFRDYSLPEGVSSVVPSGFMKTSYTLRSLGYPMPPPLVLEFNGELLNQFEDRFGELRAWKGYPFGAPPNDYFECVWEKLQKEVVTNISRRVVSLASFNSDYSRSFACTGLLIKWHGSRATRTVVLTSANLVRSRANEDELDGNLRIEVFLPPNQRCDGTLEMYNLHYNIAIVSVKKGFNAIRPEDIFDGKKVSAKKKAGIGGPLIDFDGSFVGMNFYDGSDVTPFLPRHVVVDALYGANNLILPSESSVNPVRLDSIRGVEENR</sequence>
<feature type="region of interest" description="Disordered" evidence="1">
    <location>
        <begin position="1"/>
        <end position="50"/>
    </location>
</feature>
<evidence type="ECO:0000256" key="1">
    <source>
        <dbReference type="SAM" id="MobiDB-lite"/>
    </source>
</evidence>
<dbReference type="Proteomes" id="UP000823388">
    <property type="component" value="Chromosome 2N"/>
</dbReference>
<organism evidence="2 3">
    <name type="scientific">Panicum virgatum</name>
    <name type="common">Blackwell switchgrass</name>
    <dbReference type="NCBI Taxonomy" id="38727"/>
    <lineage>
        <taxon>Eukaryota</taxon>
        <taxon>Viridiplantae</taxon>
        <taxon>Streptophyta</taxon>
        <taxon>Embryophyta</taxon>
        <taxon>Tracheophyta</taxon>
        <taxon>Spermatophyta</taxon>
        <taxon>Magnoliopsida</taxon>
        <taxon>Liliopsida</taxon>
        <taxon>Poales</taxon>
        <taxon>Poaceae</taxon>
        <taxon>PACMAD clade</taxon>
        <taxon>Panicoideae</taxon>
        <taxon>Panicodae</taxon>
        <taxon>Paniceae</taxon>
        <taxon>Panicinae</taxon>
        <taxon>Panicum</taxon>
        <taxon>Panicum sect. Hiantes</taxon>
    </lineage>
</organism>
<evidence type="ECO:0000313" key="2">
    <source>
        <dbReference type="EMBL" id="KAG2636214.1"/>
    </source>
</evidence>
<dbReference type="PANTHER" id="PTHR18868:SF28">
    <property type="entry name" value="PEPTIDASE S1 DOMAIN-CONTAINING PROTEIN"/>
    <property type="match status" value="1"/>
</dbReference>
<comment type="caution">
    <text evidence="2">The sequence shown here is derived from an EMBL/GenBank/DDBJ whole genome shotgun (WGS) entry which is preliminary data.</text>
</comment>
<reference evidence="2" key="1">
    <citation type="submission" date="2020-05" db="EMBL/GenBank/DDBJ databases">
        <title>WGS assembly of Panicum virgatum.</title>
        <authorList>
            <person name="Lovell J.T."/>
            <person name="Jenkins J."/>
            <person name="Shu S."/>
            <person name="Juenger T.E."/>
            <person name="Schmutz J."/>
        </authorList>
    </citation>
    <scope>NUCLEOTIDE SEQUENCE</scope>
    <source>
        <strain evidence="2">AP13</strain>
    </source>
</reference>
<protein>
    <submittedName>
        <fullName evidence="2">Uncharacterized protein</fullName>
    </submittedName>
</protein>
<name>A0A8T0VSK8_PANVG</name>
<proteinExistence type="predicted"/>
<dbReference type="AlphaFoldDB" id="A0A8T0VSK8"/>
<feature type="compositionally biased region" description="Basic residues" evidence="1">
    <location>
        <begin position="19"/>
        <end position="28"/>
    </location>
</feature>
<dbReference type="InterPro" id="IPR009003">
    <property type="entry name" value="Peptidase_S1_PA"/>
</dbReference>
<evidence type="ECO:0000313" key="3">
    <source>
        <dbReference type="Proteomes" id="UP000823388"/>
    </source>
</evidence>